<reference evidence="9 10" key="1">
    <citation type="submission" date="2018-07" db="EMBL/GenBank/DDBJ databases">
        <title>Arthrobacter sp. nov., isolated from raw cow's milk with high bacterial count.</title>
        <authorList>
            <person name="Hahne J."/>
            <person name="Isele D."/>
            <person name="Lipski A."/>
        </authorList>
    </citation>
    <scope>NUCLEOTIDE SEQUENCE [LARGE SCALE GENOMIC DNA]</scope>
    <source>
        <strain evidence="9 10">JZ R-35</strain>
    </source>
</reference>
<dbReference type="Pfam" id="PF02518">
    <property type="entry name" value="HATPase_c"/>
    <property type="match status" value="1"/>
</dbReference>
<gene>
    <name evidence="9" type="ORF">DWB68_06300</name>
</gene>
<dbReference type="Gene3D" id="3.30.450.280">
    <property type="entry name" value="GAF domain"/>
    <property type="match status" value="1"/>
</dbReference>
<comment type="caution">
    <text evidence="9">The sequence shown here is derived from an EMBL/GenBank/DDBJ whole genome shotgun (WGS) entry which is preliminary data.</text>
</comment>
<accession>A0A399JAI3</accession>
<dbReference type="InterPro" id="IPR011495">
    <property type="entry name" value="Sig_transdc_His_kin_sub2_dim/P"/>
</dbReference>
<evidence type="ECO:0000256" key="2">
    <source>
        <dbReference type="ARBA" id="ARBA00012438"/>
    </source>
</evidence>
<dbReference type="Pfam" id="PF08448">
    <property type="entry name" value="PAS_4"/>
    <property type="match status" value="1"/>
</dbReference>
<dbReference type="PANTHER" id="PTHR41523:SF8">
    <property type="entry name" value="ETHYLENE RESPONSE SENSOR PROTEIN"/>
    <property type="match status" value="1"/>
</dbReference>
<dbReference type="InterPro" id="IPR013656">
    <property type="entry name" value="PAS_4"/>
</dbReference>
<evidence type="ECO:0000256" key="3">
    <source>
        <dbReference type="ARBA" id="ARBA00022553"/>
    </source>
</evidence>
<sequence>MGLFDAVRESAQLSNEDEEWLHLLVGDWQLVSDLAFADIVLWATGSSGALTALSHVRPSTTHTVFHTDFVGQRMRRGLRALAQEAIDSGAPVRAPEHHFTPEHALRVEAVPVVRDGRTLGVLTIHADVARARTSSRLEQTYRSSAHDLLVMVSRGLWPDFATPTGGRRGAPRVGDGLVRLDRGGVVEYASPNGVSAFRRLGGVDSLDGRRLTDVVEAAATSTKVVDESLPLVLSGRMPWRAEIEAGGVGLNVRAIPLRTEEGRYGALVLARDVTELRRREKELVSKDATIREIHHRVKNNLQTVAALLRMQSRRMQSEEGKRGLEEAMRRVGVIAQVHDALSHGLSQNVPFDELVDRQIRMAAELASPGTTVLTRRVGSFGDLPSDLATPFSLVLNELVSNAVEHGLAERDGSVVVRAERLTQEGGERLLVDVEDDGVGLGGVTPSGGLGTQIVKTLVSAELGGSMWWEDRAEGGTRVRMDLPLPKD</sequence>
<dbReference type="SUPFAM" id="SSF55874">
    <property type="entry name" value="ATPase domain of HSP90 chaperone/DNA topoisomerase II/histidine kinase"/>
    <property type="match status" value="1"/>
</dbReference>
<dbReference type="InterPro" id="IPR022066">
    <property type="entry name" value="PdtaS_GAF"/>
</dbReference>
<keyword evidence="10" id="KW-1185">Reference proteome</keyword>
<dbReference type="RefSeq" id="WP_119424301.1">
    <property type="nucleotide sequence ID" value="NZ_QQXK01000010.1"/>
</dbReference>
<dbReference type="EC" id="2.7.13.3" evidence="2"/>
<dbReference type="InterPro" id="IPR036890">
    <property type="entry name" value="HATPase_C_sf"/>
</dbReference>
<dbReference type="EMBL" id="QQXK01000010">
    <property type="protein sequence ID" value="RII42558.1"/>
    <property type="molecule type" value="Genomic_DNA"/>
</dbReference>
<keyword evidence="6" id="KW-0418">Kinase</keyword>
<dbReference type="GO" id="GO:0004673">
    <property type="term" value="F:protein histidine kinase activity"/>
    <property type="evidence" value="ECO:0007669"/>
    <property type="project" value="UniProtKB-EC"/>
</dbReference>
<dbReference type="Pfam" id="PF07568">
    <property type="entry name" value="HisKA_2"/>
    <property type="match status" value="1"/>
</dbReference>
<dbReference type="PROSITE" id="PS50109">
    <property type="entry name" value="HIS_KIN"/>
    <property type="match status" value="1"/>
</dbReference>
<dbReference type="Gene3D" id="3.30.450.20">
    <property type="entry name" value="PAS domain"/>
    <property type="match status" value="1"/>
</dbReference>
<dbReference type="InterPro" id="IPR003594">
    <property type="entry name" value="HATPase_dom"/>
</dbReference>
<evidence type="ECO:0000256" key="1">
    <source>
        <dbReference type="ARBA" id="ARBA00000085"/>
    </source>
</evidence>
<keyword evidence="5" id="KW-0547">Nucleotide-binding</keyword>
<dbReference type="InterPro" id="IPR005467">
    <property type="entry name" value="His_kinase_dom"/>
</dbReference>
<keyword evidence="4" id="KW-0808">Transferase</keyword>
<keyword evidence="7" id="KW-0067">ATP-binding</keyword>
<dbReference type="Gene3D" id="3.30.565.10">
    <property type="entry name" value="Histidine kinase-like ATPase, C-terminal domain"/>
    <property type="match status" value="1"/>
</dbReference>
<evidence type="ECO:0000313" key="10">
    <source>
        <dbReference type="Proteomes" id="UP000265419"/>
    </source>
</evidence>
<dbReference type="AlphaFoldDB" id="A0A399JAI3"/>
<dbReference type="Pfam" id="PF12282">
    <property type="entry name" value="GAF_PdtaS"/>
    <property type="match status" value="1"/>
</dbReference>
<evidence type="ECO:0000259" key="8">
    <source>
        <dbReference type="PROSITE" id="PS50109"/>
    </source>
</evidence>
<organism evidence="9 10">
    <name type="scientific">Galactobacter valiniphilus</name>
    <dbReference type="NCBI Taxonomy" id="2676122"/>
    <lineage>
        <taxon>Bacteria</taxon>
        <taxon>Bacillati</taxon>
        <taxon>Actinomycetota</taxon>
        <taxon>Actinomycetes</taxon>
        <taxon>Micrococcales</taxon>
        <taxon>Micrococcaceae</taxon>
        <taxon>Galactobacter</taxon>
    </lineage>
</organism>
<proteinExistence type="predicted"/>
<dbReference type="InterPro" id="IPR038424">
    <property type="entry name" value="H_kinase_PdtaS_GAF_sf"/>
</dbReference>
<name>A0A399JAI3_9MICC</name>
<evidence type="ECO:0000256" key="7">
    <source>
        <dbReference type="ARBA" id="ARBA00022840"/>
    </source>
</evidence>
<dbReference type="PANTHER" id="PTHR41523">
    <property type="entry name" value="TWO-COMPONENT SYSTEM SENSOR PROTEIN"/>
    <property type="match status" value="1"/>
</dbReference>
<dbReference type="SUPFAM" id="SSF55785">
    <property type="entry name" value="PYP-like sensor domain (PAS domain)"/>
    <property type="match status" value="1"/>
</dbReference>
<comment type="catalytic activity">
    <reaction evidence="1">
        <text>ATP + protein L-histidine = ADP + protein N-phospho-L-histidine.</text>
        <dbReference type="EC" id="2.7.13.3"/>
    </reaction>
</comment>
<dbReference type="InterPro" id="IPR035965">
    <property type="entry name" value="PAS-like_dom_sf"/>
</dbReference>
<evidence type="ECO:0000256" key="4">
    <source>
        <dbReference type="ARBA" id="ARBA00022679"/>
    </source>
</evidence>
<evidence type="ECO:0000256" key="5">
    <source>
        <dbReference type="ARBA" id="ARBA00022741"/>
    </source>
</evidence>
<feature type="domain" description="Histidine kinase" evidence="8">
    <location>
        <begin position="292"/>
        <end position="486"/>
    </location>
</feature>
<evidence type="ECO:0000313" key="9">
    <source>
        <dbReference type="EMBL" id="RII42558.1"/>
    </source>
</evidence>
<protein>
    <recommendedName>
        <fullName evidence="2">histidine kinase</fullName>
        <ecNumber evidence="2">2.7.13.3</ecNumber>
    </recommendedName>
</protein>
<dbReference type="SMART" id="SM00387">
    <property type="entry name" value="HATPase_c"/>
    <property type="match status" value="1"/>
</dbReference>
<dbReference type="GO" id="GO:0005524">
    <property type="term" value="F:ATP binding"/>
    <property type="evidence" value="ECO:0007669"/>
    <property type="project" value="UniProtKB-KW"/>
</dbReference>
<dbReference type="Proteomes" id="UP000265419">
    <property type="component" value="Unassembled WGS sequence"/>
</dbReference>
<keyword evidence="3" id="KW-0597">Phosphoprotein</keyword>
<evidence type="ECO:0000256" key="6">
    <source>
        <dbReference type="ARBA" id="ARBA00022777"/>
    </source>
</evidence>